<evidence type="ECO:0008006" key="3">
    <source>
        <dbReference type="Google" id="ProtNLM"/>
    </source>
</evidence>
<evidence type="ECO:0000313" key="1">
    <source>
        <dbReference type="EMBL" id="AWR87054.1"/>
    </source>
</evidence>
<keyword evidence="2" id="KW-1185">Reference proteome</keyword>
<dbReference type="Proteomes" id="UP000263013">
    <property type="component" value="Chromosome"/>
</dbReference>
<proteinExistence type="predicted"/>
<sequence>MLSELDASKSALEKALVKLKRYRQAVLKAAVEGELSRGWRGANKHHLEPVSVLLQRVLARHRALSWGARKYKKTIRLSLRPTYGAVTVTRFSPDPRDRPMLPAAQTYLLRSPGFPTPTGGTQDEAPRPIGAESAALSASYYCDLLGLIGFTRLHLPLFQENQPYWRFLRFGHASRQLLALDPAG</sequence>
<protein>
    <recommendedName>
        <fullName evidence="3">Transposase</fullName>
    </recommendedName>
</protein>
<accession>A0ABM6WIX3</accession>
<name>A0ABM6WIX3_9DEIN</name>
<organism evidence="1 2">
    <name type="scientific">Meiothermus taiwanensis WR-220</name>
    <dbReference type="NCBI Taxonomy" id="1339250"/>
    <lineage>
        <taxon>Bacteria</taxon>
        <taxon>Thermotogati</taxon>
        <taxon>Deinococcota</taxon>
        <taxon>Deinococci</taxon>
        <taxon>Thermales</taxon>
        <taxon>Thermaceae</taxon>
        <taxon>Meiothermus</taxon>
    </lineage>
</organism>
<evidence type="ECO:0000313" key="2">
    <source>
        <dbReference type="Proteomes" id="UP000263013"/>
    </source>
</evidence>
<dbReference type="EMBL" id="CP021130">
    <property type="protein sequence ID" value="AWR87054.1"/>
    <property type="molecule type" value="Genomic_DNA"/>
</dbReference>
<reference evidence="1 2" key="1">
    <citation type="submission" date="2017-05" db="EMBL/GenBank/DDBJ databases">
        <title>Complete genome sequence of Meiothermus taiwanensis WR-220.</title>
        <authorList>
            <person name="Wu W.-L."/>
            <person name="Lo W.-S."/>
            <person name="Kuo C.-H."/>
            <person name="Wu S.-H."/>
        </authorList>
    </citation>
    <scope>NUCLEOTIDE SEQUENCE [LARGE SCALE GENOMIC DNA]</scope>
    <source>
        <strain evidence="1 2">WR-220</strain>
    </source>
</reference>
<gene>
    <name evidence="1" type="ORF">Mtai_v1c18200</name>
</gene>